<evidence type="ECO:0000256" key="9">
    <source>
        <dbReference type="SAM" id="SignalP"/>
    </source>
</evidence>
<dbReference type="SUPFAM" id="SSF53850">
    <property type="entry name" value="Periplasmic binding protein-like II"/>
    <property type="match status" value="1"/>
</dbReference>
<keyword evidence="8" id="KW-0472">Membrane</keyword>
<dbReference type="PANTHER" id="PTHR30024">
    <property type="entry name" value="ALIPHATIC SULFONATES-BINDING PROTEIN-RELATED"/>
    <property type="match status" value="1"/>
</dbReference>
<evidence type="ECO:0000256" key="6">
    <source>
        <dbReference type="ARBA" id="ARBA00022519"/>
    </source>
</evidence>
<keyword evidence="5" id="KW-1003">Cell membrane</keyword>
<dbReference type="RefSeq" id="WP_196198516.1">
    <property type="nucleotide sequence ID" value="NZ_JADPRT010000025.1"/>
</dbReference>
<dbReference type="EMBL" id="JADPRT010000025">
    <property type="protein sequence ID" value="MBF9073667.1"/>
    <property type="molecule type" value="Genomic_DNA"/>
</dbReference>
<gene>
    <name evidence="10" type="ORF">I2501_37210</name>
</gene>
<evidence type="ECO:0000256" key="3">
    <source>
        <dbReference type="ARBA" id="ARBA00010742"/>
    </source>
</evidence>
<dbReference type="GO" id="GO:0042597">
    <property type="term" value="C:periplasmic space"/>
    <property type="evidence" value="ECO:0007669"/>
    <property type="project" value="UniProtKB-SubCell"/>
</dbReference>
<name>A0A931FG90_9ACTN</name>
<evidence type="ECO:0000256" key="5">
    <source>
        <dbReference type="ARBA" id="ARBA00022475"/>
    </source>
</evidence>
<dbReference type="Pfam" id="PF13379">
    <property type="entry name" value="NMT1_2"/>
    <property type="match status" value="1"/>
</dbReference>
<dbReference type="InterPro" id="IPR044527">
    <property type="entry name" value="NrtA/CpmA_ABC-bd_dom"/>
</dbReference>
<proteinExistence type="inferred from homology"/>
<dbReference type="Gene3D" id="3.40.190.10">
    <property type="entry name" value="Periplasmic binding protein-like II"/>
    <property type="match status" value="2"/>
</dbReference>
<evidence type="ECO:0000256" key="2">
    <source>
        <dbReference type="ARBA" id="ARBA00004533"/>
    </source>
</evidence>
<comment type="similarity">
    <text evidence="3">Belongs to the bacterial solute-binding protein SsuA/TauA family.</text>
</comment>
<dbReference type="GO" id="GO:0005886">
    <property type="term" value="C:plasma membrane"/>
    <property type="evidence" value="ECO:0007669"/>
    <property type="project" value="UniProtKB-SubCell"/>
</dbReference>
<accession>A0A931FG90</accession>
<evidence type="ECO:0000313" key="10">
    <source>
        <dbReference type="EMBL" id="MBF9073667.1"/>
    </source>
</evidence>
<keyword evidence="6" id="KW-0997">Cell inner membrane</keyword>
<dbReference type="PANTHER" id="PTHR30024:SF47">
    <property type="entry name" value="TAURINE-BINDING PERIPLASMIC PROTEIN"/>
    <property type="match status" value="1"/>
</dbReference>
<comment type="subcellular location">
    <subcellularLocation>
        <location evidence="2">Cell inner membrane</location>
    </subcellularLocation>
    <subcellularLocation>
        <location evidence="1">Periplasm</location>
    </subcellularLocation>
</comment>
<comment type="caution">
    <text evidence="10">The sequence shown here is derived from an EMBL/GenBank/DDBJ whole genome shotgun (WGS) entry which is preliminary data.</text>
</comment>
<evidence type="ECO:0000256" key="8">
    <source>
        <dbReference type="ARBA" id="ARBA00023136"/>
    </source>
</evidence>
<dbReference type="PROSITE" id="PS51257">
    <property type="entry name" value="PROKAR_LIPOPROTEIN"/>
    <property type="match status" value="1"/>
</dbReference>
<evidence type="ECO:0000256" key="4">
    <source>
        <dbReference type="ARBA" id="ARBA00022448"/>
    </source>
</evidence>
<feature type="chain" id="PRO_5037978993" evidence="9">
    <location>
        <begin position="32"/>
        <end position="358"/>
    </location>
</feature>
<evidence type="ECO:0000313" key="11">
    <source>
        <dbReference type="Proteomes" id="UP000657385"/>
    </source>
</evidence>
<dbReference type="Proteomes" id="UP000657385">
    <property type="component" value="Unassembled WGS sequence"/>
</dbReference>
<evidence type="ECO:0000256" key="7">
    <source>
        <dbReference type="ARBA" id="ARBA00022729"/>
    </source>
</evidence>
<keyword evidence="4" id="KW-0813">Transport</keyword>
<keyword evidence="11" id="KW-1185">Reference proteome</keyword>
<keyword evidence="7 9" id="KW-0732">Signal</keyword>
<evidence type="ECO:0000256" key="1">
    <source>
        <dbReference type="ARBA" id="ARBA00004418"/>
    </source>
</evidence>
<dbReference type="CDD" id="cd13553">
    <property type="entry name" value="PBP2_NrtA_CpmA_like"/>
    <property type="match status" value="1"/>
</dbReference>
<organism evidence="10 11">
    <name type="scientific">Streptacidiphilus fuscans</name>
    <dbReference type="NCBI Taxonomy" id="2789292"/>
    <lineage>
        <taxon>Bacteria</taxon>
        <taxon>Bacillati</taxon>
        <taxon>Actinomycetota</taxon>
        <taxon>Actinomycetes</taxon>
        <taxon>Kitasatosporales</taxon>
        <taxon>Streptomycetaceae</taxon>
        <taxon>Streptacidiphilus</taxon>
    </lineage>
</organism>
<protein>
    <submittedName>
        <fullName evidence="10">ABC transporter substrate-binding protein</fullName>
    </submittedName>
</protein>
<reference evidence="10" key="1">
    <citation type="submission" date="2020-11" db="EMBL/GenBank/DDBJ databases">
        <title>Isolation and identification of active actinomycetes.</title>
        <authorList>
            <person name="Yu B."/>
        </authorList>
    </citation>
    <scope>NUCLEOTIDE SEQUENCE</scope>
    <source>
        <strain evidence="10">NEAU-YB345</strain>
    </source>
</reference>
<dbReference type="AlphaFoldDB" id="A0A931FG90"/>
<feature type="signal peptide" evidence="9">
    <location>
        <begin position="1"/>
        <end position="31"/>
    </location>
</feature>
<sequence>MNRRPWLPVLLLGLLALLSATLTGCTQDAAAAPGPAGGLRLGYLADITHATPLIGLQNGIYARDLGETQLTPQVFGAGPDEMTALLGGHLDAAYVGPSSALNAYVRSHGQALRIVAGATLGGAELVVRPGITSASQLRGRTLATPQLGNTQDVALRYWLLQQGFHTDPSGSGDVAVVPESNATTLEQFRAGRIDGAWLPEPWASRMLLEGGGHVLVDERSLWPGGRFATTDLVVATSFLNAHPQTVTALLTAQLDTQAWITAHPAQARTDVGKALTAATGATLQPAELARSWAALTLSDDPVVGDLPALAAHAAAVGLSSPDSAGSGGSDGVSVTGIYALGPLDKLLAARGLPTPAPS</sequence>